<organism evidence="3 4">
    <name type="scientific">Halpernia frigidisoli</name>
    <dbReference type="NCBI Taxonomy" id="1125876"/>
    <lineage>
        <taxon>Bacteria</taxon>
        <taxon>Pseudomonadati</taxon>
        <taxon>Bacteroidota</taxon>
        <taxon>Flavobacteriia</taxon>
        <taxon>Flavobacteriales</taxon>
        <taxon>Weeksellaceae</taxon>
        <taxon>Chryseobacterium group</taxon>
        <taxon>Halpernia</taxon>
    </lineage>
</organism>
<gene>
    <name evidence="3" type="ORF">SAMN05443292_2439</name>
</gene>
<dbReference type="OrthoDB" id="641022at2"/>
<sequence length="230" mass="26248">MMKVPLKLNILLLFSLAFFFACKNSSEQDFPVRELDAKNDSPLIFYISGDAGFNTFSKSLSDEIFARNYDITALNSKAYFWKLKTPEQTAKRIADYLNQKLKGRKNQKIVILGYSFGADVTSFIVNRLPQNLQNKIESVILLDPSKTADFEVSLQGMLFDGARGDYEVLPEINKMKVPKTFAVLSNIGIRFPYKLIKLDHFSMIHLPGNHRYNNEYSKLADLISQNISLK</sequence>
<name>A0A1I3HXB6_9FLAO</name>
<dbReference type="PROSITE" id="PS51257">
    <property type="entry name" value="PROKAR_LIPOPROTEIN"/>
    <property type="match status" value="1"/>
</dbReference>
<dbReference type="Pfam" id="PF06057">
    <property type="entry name" value="VirJ"/>
    <property type="match status" value="1"/>
</dbReference>
<evidence type="ECO:0000256" key="1">
    <source>
        <dbReference type="SAM" id="SignalP"/>
    </source>
</evidence>
<dbReference type="AlphaFoldDB" id="A0A1I3HXB6"/>
<dbReference type="Proteomes" id="UP000198931">
    <property type="component" value="Unassembled WGS sequence"/>
</dbReference>
<keyword evidence="4" id="KW-1185">Reference proteome</keyword>
<dbReference type="STRING" id="1125876.SAMN05443292_2439"/>
<evidence type="ECO:0000259" key="2">
    <source>
        <dbReference type="Pfam" id="PF06057"/>
    </source>
</evidence>
<keyword evidence="1" id="KW-0732">Signal</keyword>
<dbReference type="Gene3D" id="3.40.50.1820">
    <property type="entry name" value="alpha/beta hydrolase"/>
    <property type="match status" value="1"/>
</dbReference>
<dbReference type="SUPFAM" id="SSF53474">
    <property type="entry name" value="alpha/beta-Hydrolases"/>
    <property type="match status" value="1"/>
</dbReference>
<protein>
    <submittedName>
        <fullName evidence="3">Virulence protein (VirJ)</fullName>
    </submittedName>
</protein>
<dbReference type="InterPro" id="IPR029058">
    <property type="entry name" value="AB_hydrolase_fold"/>
</dbReference>
<dbReference type="EMBL" id="FOQT01000004">
    <property type="protein sequence ID" value="SFI40282.1"/>
    <property type="molecule type" value="Genomic_DNA"/>
</dbReference>
<feature type="domain" description="Bacterial virulence" evidence="2">
    <location>
        <begin position="45"/>
        <end position="227"/>
    </location>
</feature>
<evidence type="ECO:0000313" key="3">
    <source>
        <dbReference type="EMBL" id="SFI40282.1"/>
    </source>
</evidence>
<dbReference type="InterPro" id="IPR010333">
    <property type="entry name" value="VirJ"/>
</dbReference>
<feature type="chain" id="PRO_5011739100" evidence="1">
    <location>
        <begin position="24"/>
        <end position="230"/>
    </location>
</feature>
<proteinExistence type="predicted"/>
<accession>A0A1I3HXB6</accession>
<dbReference type="RefSeq" id="WP_090081039.1">
    <property type="nucleotide sequence ID" value="NZ_FOQT01000004.1"/>
</dbReference>
<reference evidence="3 4" key="1">
    <citation type="submission" date="2016-10" db="EMBL/GenBank/DDBJ databases">
        <authorList>
            <person name="de Groot N.N."/>
        </authorList>
    </citation>
    <scope>NUCLEOTIDE SEQUENCE [LARGE SCALE GENOMIC DNA]</scope>
    <source>
        <strain evidence="3 4">DSM 26000</strain>
    </source>
</reference>
<feature type="signal peptide" evidence="1">
    <location>
        <begin position="1"/>
        <end position="23"/>
    </location>
</feature>
<evidence type="ECO:0000313" key="4">
    <source>
        <dbReference type="Proteomes" id="UP000198931"/>
    </source>
</evidence>